<protein>
    <submittedName>
        <fullName evidence="2">Uncharacterized protein</fullName>
    </submittedName>
</protein>
<accession>A0AAV7ZD27</accession>
<reference evidence="2" key="1">
    <citation type="submission" date="2022-08" db="EMBL/GenBank/DDBJ databases">
        <title>Novel sulphate-reducing endosymbionts in the free-living metamonad Anaeramoeba.</title>
        <authorList>
            <person name="Jerlstrom-Hultqvist J."/>
            <person name="Cepicka I."/>
            <person name="Gallot-Lavallee L."/>
            <person name="Salas-Leiva D."/>
            <person name="Curtis B.A."/>
            <person name="Zahonova K."/>
            <person name="Pipaliya S."/>
            <person name="Dacks J."/>
            <person name="Roger A.J."/>
        </authorList>
    </citation>
    <scope>NUCLEOTIDE SEQUENCE</scope>
    <source>
        <strain evidence="2">Busselton2</strain>
    </source>
</reference>
<feature type="region of interest" description="Disordered" evidence="1">
    <location>
        <begin position="331"/>
        <end position="376"/>
    </location>
</feature>
<dbReference type="AlphaFoldDB" id="A0AAV7ZD27"/>
<name>A0AAV7ZD27_9EUKA</name>
<organism evidence="2 3">
    <name type="scientific">Anaeramoeba flamelloides</name>
    <dbReference type="NCBI Taxonomy" id="1746091"/>
    <lineage>
        <taxon>Eukaryota</taxon>
        <taxon>Metamonada</taxon>
        <taxon>Anaeramoebidae</taxon>
        <taxon>Anaeramoeba</taxon>
    </lineage>
</organism>
<feature type="region of interest" description="Disordered" evidence="1">
    <location>
        <begin position="217"/>
        <end position="296"/>
    </location>
</feature>
<feature type="compositionally biased region" description="Polar residues" evidence="1">
    <location>
        <begin position="682"/>
        <end position="693"/>
    </location>
</feature>
<feature type="region of interest" description="Disordered" evidence="1">
    <location>
        <begin position="589"/>
        <end position="653"/>
    </location>
</feature>
<evidence type="ECO:0000256" key="1">
    <source>
        <dbReference type="SAM" id="MobiDB-lite"/>
    </source>
</evidence>
<feature type="region of interest" description="Disordered" evidence="1">
    <location>
        <begin position="682"/>
        <end position="741"/>
    </location>
</feature>
<comment type="caution">
    <text evidence="2">The sequence shown here is derived from an EMBL/GenBank/DDBJ whole genome shotgun (WGS) entry which is preliminary data.</text>
</comment>
<feature type="compositionally biased region" description="Basic and acidic residues" evidence="1">
    <location>
        <begin position="615"/>
        <end position="625"/>
    </location>
</feature>
<dbReference type="Proteomes" id="UP001146793">
    <property type="component" value="Unassembled WGS sequence"/>
</dbReference>
<evidence type="ECO:0000313" key="2">
    <source>
        <dbReference type="EMBL" id="KAJ3438287.1"/>
    </source>
</evidence>
<feature type="compositionally biased region" description="Basic and acidic residues" evidence="1">
    <location>
        <begin position="273"/>
        <end position="290"/>
    </location>
</feature>
<feature type="region of interest" description="Disordered" evidence="1">
    <location>
        <begin position="1"/>
        <end position="27"/>
    </location>
</feature>
<evidence type="ECO:0000313" key="3">
    <source>
        <dbReference type="Proteomes" id="UP001146793"/>
    </source>
</evidence>
<feature type="compositionally biased region" description="Basic residues" evidence="1">
    <location>
        <begin position="452"/>
        <end position="469"/>
    </location>
</feature>
<feature type="compositionally biased region" description="Basic residues" evidence="1">
    <location>
        <begin position="217"/>
        <end position="260"/>
    </location>
</feature>
<sequence>MSNSDSFLSNNFSLNSEQPQQNQVESNNFLSLDPLFTNFSSLSTKKDESEFELEFEKKENVDENEDELKNEKEIDQMERTLKSFSIMKNPKLSLPSLFQENPQDTKPKEQTLDFEKNNFWTSLIVSSSESEEYQYENMFLNQKHESEQENQKESQKEKEKELLNFSNDYDQLFDSQLPKEKDLSNLFENDFEEPNLGFIQDYSNTSLNSTLNLKKALKKKNNNKKNKQTKRYEKTKHKKKKKKINPRSFQKKTSKRKRTREKSSSSLNQFSEFPKDHYFLDPNNDREPTKPKKKNSQKFLEDFEKFSNLKTNFLFGANSYSHSNFYSYSYSDSDNNSDSNVDSDSYSSDSSYSSGSSGSFGSSGSSGTSGSSDSSSFDESILSELKLAKKYRQDREWKRSVKSQLESNPNSKQFYSQTISKNIKPNWNWKTKHKQPTKLNDSIYSKRLQGRSFKKKKKKKKKKFKKTVKNSKQTNPPKPLFSYGVSQNKTYTNKMLRSLGFLDQDQQKSGFQDLEKILSYQQQMEDYMSSQQTNNKSNWSNEDQMNKQQTMNTNNSINSSGWRFLRSEDSESDNRFIDTNLEKEYENFQNETLSETSSINQQSFEQSEKNSLTTEKSESVNDSIHKSGSFPNFKIFPQKNMDGKETGVGTLQEKSSKNIKKIEQIQPENFLERILGSIIEPNSNIRSKNPNNQEKNKLIKTNDNKNHNNHNDNNVNGGNKQENTQKQKEQQRGNNDDMLFDNNNNLDPDLELADKFMNELKLVGLIENPTNNKNDSQEKLLNNSKKNIQSLLSGLIVDTKPMNNLQNNIVVENLN</sequence>
<feature type="compositionally biased region" description="Low complexity" evidence="1">
    <location>
        <begin position="1"/>
        <end position="16"/>
    </location>
</feature>
<dbReference type="EMBL" id="JANTQA010000033">
    <property type="protein sequence ID" value="KAJ3438287.1"/>
    <property type="molecule type" value="Genomic_DNA"/>
</dbReference>
<feature type="compositionally biased region" description="Basic and acidic residues" evidence="1">
    <location>
        <begin position="694"/>
        <end position="710"/>
    </location>
</feature>
<feature type="compositionally biased region" description="Polar residues" evidence="1">
    <location>
        <begin position="17"/>
        <end position="27"/>
    </location>
</feature>
<proteinExistence type="predicted"/>
<feature type="compositionally biased region" description="Low complexity" evidence="1">
    <location>
        <begin position="711"/>
        <end position="722"/>
    </location>
</feature>
<feature type="region of interest" description="Disordered" evidence="1">
    <location>
        <begin position="55"/>
        <end position="74"/>
    </location>
</feature>
<feature type="compositionally biased region" description="Polar residues" evidence="1">
    <location>
        <begin position="589"/>
        <end position="614"/>
    </location>
</feature>
<feature type="region of interest" description="Disordered" evidence="1">
    <location>
        <begin position="452"/>
        <end position="485"/>
    </location>
</feature>
<gene>
    <name evidence="2" type="ORF">M0812_17469</name>
</gene>
<feature type="compositionally biased region" description="Basic and acidic residues" evidence="1">
    <location>
        <begin position="723"/>
        <end position="735"/>
    </location>
</feature>